<dbReference type="InterPro" id="IPR023996">
    <property type="entry name" value="TonB-dep_OMP_SusC/RagA"/>
</dbReference>
<dbReference type="OrthoDB" id="9768177at2"/>
<evidence type="ECO:0000256" key="4">
    <source>
        <dbReference type="ARBA" id="ARBA00022692"/>
    </source>
</evidence>
<evidence type="ECO:0000256" key="3">
    <source>
        <dbReference type="ARBA" id="ARBA00022452"/>
    </source>
</evidence>
<dbReference type="GO" id="GO:0015344">
    <property type="term" value="F:siderophore uptake transmembrane transporter activity"/>
    <property type="evidence" value="ECO:0007669"/>
    <property type="project" value="TreeGrafter"/>
</dbReference>
<evidence type="ECO:0000256" key="5">
    <source>
        <dbReference type="ARBA" id="ARBA00022729"/>
    </source>
</evidence>
<protein>
    <submittedName>
        <fullName evidence="10">SusC/RagA family TonB-linked outer membrane protein</fullName>
    </submittedName>
</protein>
<sequence>MKITTLAGLSCWCPITIALILLNWPVLTRAFPVFNPQQIISGKVTGTDGLPIPGVNILIKSTPIGTVSGPEGSYVIEARDSDTLVFSYMGFKTIELSVNSRTVIDVQLEEEVTALAGVEVNAGYYTVKEREMTGSISRISAADIDKQPVSNPLAAMQGRMPGVNIVQNTGVPGGDFKIEIRGRNSIRTDGNAPLYVIDGVPFTATSLTDSRVPGANIITHPLNGINPADIESIEVLKDADATAIYGSRGANGVVLITTRKGASGKVRVRVDLQSGIGEVGHKMKLMHTGPYLDMRREAFANDGVEPTTANAPDLLLWNTDRYTNWQDRLIGGTAYITGMQASVSGGGEQTVFRFGGGYRKETTVYPGNSGNRKISGSFNLNHHSADKKFTAGLVANYTADNNSLPVNDLTLAALRLPPNAPEVYDADGKLNWEGATWNNPYAELERKYRNKTDNLVVNTNLGLRLLPGLELKTGLGYTAMEVKELQTTPQSAFGPPTVQNRRSSSLNNSSIRTWIAEPRIAYELHMGKATLKALLGGTFQETTRTNHVLEATGFSSDALLENIRAASAIFVFASGETQYRYRAVFGRINYAWNNTYFLNLTARRDGSSRFGPGRQWADFGALGFAWIFSEEDFFSKAFPFVSYGKLRGSYGLTGNDQIGDYQFLDLWQTTFFPYQGSSGLTPVRPFNPDFGWETNKKLEMAMELGFVKNRVQITAAYYRNRSSDQLIGLPLPGITGFTSVQANLPATVENTGWELELNTTNMRGKNFSWTTALHLSFPRNRLIAYPGIENSAHAHVYTVGKPLELVRSYQFNGVDPETGVYRFEDVNNDGFISWPDDIRDLEPITTKFFGGLQNSLQFGNWQLDAFFQVVKQTGREPYGSFSPPGFLTNQPEEVANRWRNTGDVEAIQRATQTFGPAFFAYNNAVSSDYAITDASFIRLKNLAVSYRLPVKHGVGVRFYGQGQNLLTITGYQGLDPENPGTVALPPLRVFTAGVELTF</sequence>
<dbReference type="PROSITE" id="PS52016">
    <property type="entry name" value="TONB_DEPENDENT_REC_3"/>
    <property type="match status" value="1"/>
</dbReference>
<keyword evidence="2 8" id="KW-0813">Transport</keyword>
<keyword evidence="11" id="KW-1185">Reference proteome</keyword>
<dbReference type="Pfam" id="PF13715">
    <property type="entry name" value="CarbopepD_reg_2"/>
    <property type="match status" value="1"/>
</dbReference>
<reference evidence="10 11" key="1">
    <citation type="submission" date="2018-10" db="EMBL/GenBank/DDBJ databases">
        <title>Sinomicrobium pectinilyticum sp. nov., a pectinase-producing bacterium isolated from alkaline and saline soil, and emended description of the genus Sinomicrobium.</title>
        <authorList>
            <person name="Cheng B."/>
            <person name="Li C."/>
            <person name="Lai Q."/>
            <person name="Du M."/>
            <person name="Shao Z."/>
            <person name="Xu P."/>
            <person name="Yang C."/>
        </authorList>
    </citation>
    <scope>NUCLEOTIDE SEQUENCE [LARGE SCALE GENOMIC DNA]</scope>
    <source>
        <strain evidence="10 11">5DNS001</strain>
    </source>
</reference>
<evidence type="ECO:0000256" key="1">
    <source>
        <dbReference type="ARBA" id="ARBA00004571"/>
    </source>
</evidence>
<dbReference type="GO" id="GO:0044718">
    <property type="term" value="P:siderophore transmembrane transport"/>
    <property type="evidence" value="ECO:0007669"/>
    <property type="project" value="TreeGrafter"/>
</dbReference>
<dbReference type="GO" id="GO:0009279">
    <property type="term" value="C:cell outer membrane"/>
    <property type="evidence" value="ECO:0007669"/>
    <property type="project" value="UniProtKB-SubCell"/>
</dbReference>
<dbReference type="SUPFAM" id="SSF49464">
    <property type="entry name" value="Carboxypeptidase regulatory domain-like"/>
    <property type="match status" value="1"/>
</dbReference>
<keyword evidence="5" id="KW-0732">Signal</keyword>
<dbReference type="Gene3D" id="2.40.170.20">
    <property type="entry name" value="TonB-dependent receptor, beta-barrel domain"/>
    <property type="match status" value="1"/>
</dbReference>
<accession>A0A3N0CZ06</accession>
<evidence type="ECO:0000313" key="11">
    <source>
        <dbReference type="Proteomes" id="UP000267469"/>
    </source>
</evidence>
<evidence type="ECO:0000256" key="6">
    <source>
        <dbReference type="ARBA" id="ARBA00023136"/>
    </source>
</evidence>
<dbReference type="NCBIfam" id="TIGR04057">
    <property type="entry name" value="SusC_RagA_signa"/>
    <property type="match status" value="1"/>
</dbReference>
<name>A0A3N0CZ06_SINP1</name>
<evidence type="ECO:0000256" key="2">
    <source>
        <dbReference type="ARBA" id="ARBA00022448"/>
    </source>
</evidence>
<dbReference type="InterPro" id="IPR023997">
    <property type="entry name" value="TonB-dep_OMP_SusC/RagA_CS"/>
</dbReference>
<dbReference type="RefSeq" id="WP_123218368.1">
    <property type="nucleotide sequence ID" value="NZ_RJTM01000189.1"/>
</dbReference>
<dbReference type="SUPFAM" id="SSF56935">
    <property type="entry name" value="Porins"/>
    <property type="match status" value="1"/>
</dbReference>
<dbReference type="PANTHER" id="PTHR30069">
    <property type="entry name" value="TONB-DEPENDENT OUTER MEMBRANE RECEPTOR"/>
    <property type="match status" value="1"/>
</dbReference>
<dbReference type="InterPro" id="IPR012910">
    <property type="entry name" value="Plug_dom"/>
</dbReference>
<keyword evidence="3 8" id="KW-1134">Transmembrane beta strand</keyword>
<dbReference type="Pfam" id="PF07715">
    <property type="entry name" value="Plug"/>
    <property type="match status" value="1"/>
</dbReference>
<keyword evidence="6 8" id="KW-0472">Membrane</keyword>
<dbReference type="PANTHER" id="PTHR30069:SF29">
    <property type="entry name" value="HEMOGLOBIN AND HEMOGLOBIN-HAPTOGLOBIN-BINDING PROTEIN 1-RELATED"/>
    <property type="match status" value="1"/>
</dbReference>
<feature type="domain" description="TonB-dependent receptor plug" evidence="9">
    <location>
        <begin position="129"/>
        <end position="253"/>
    </location>
</feature>
<dbReference type="Gene3D" id="2.170.130.10">
    <property type="entry name" value="TonB-dependent receptor, plug domain"/>
    <property type="match status" value="1"/>
</dbReference>
<comment type="caution">
    <text evidence="10">The sequence shown here is derived from an EMBL/GenBank/DDBJ whole genome shotgun (WGS) entry which is preliminary data.</text>
</comment>
<dbReference type="Proteomes" id="UP000267469">
    <property type="component" value="Unassembled WGS sequence"/>
</dbReference>
<dbReference type="NCBIfam" id="TIGR04056">
    <property type="entry name" value="OMP_RagA_SusC"/>
    <property type="match status" value="1"/>
</dbReference>
<gene>
    <name evidence="10" type="ORF">ED312_22990</name>
</gene>
<organism evidence="10 11">
    <name type="scientific">Sinomicrobium pectinilyticum</name>
    <dbReference type="NCBI Taxonomy" id="1084421"/>
    <lineage>
        <taxon>Bacteria</taxon>
        <taxon>Pseudomonadati</taxon>
        <taxon>Bacteroidota</taxon>
        <taxon>Flavobacteriia</taxon>
        <taxon>Flavobacteriales</taxon>
        <taxon>Flavobacteriaceae</taxon>
        <taxon>Sinomicrobium</taxon>
    </lineage>
</organism>
<keyword evidence="7 8" id="KW-0998">Cell outer membrane</keyword>
<dbReference type="InterPro" id="IPR036942">
    <property type="entry name" value="Beta-barrel_TonB_sf"/>
</dbReference>
<comment type="similarity">
    <text evidence="8">Belongs to the TonB-dependent receptor family.</text>
</comment>
<dbReference type="InterPro" id="IPR008969">
    <property type="entry name" value="CarboxyPept-like_regulatory"/>
</dbReference>
<evidence type="ECO:0000313" key="10">
    <source>
        <dbReference type="EMBL" id="RNL68638.1"/>
    </source>
</evidence>
<proteinExistence type="inferred from homology"/>
<dbReference type="InterPro" id="IPR039426">
    <property type="entry name" value="TonB-dep_rcpt-like"/>
</dbReference>
<dbReference type="InterPro" id="IPR037066">
    <property type="entry name" value="Plug_dom_sf"/>
</dbReference>
<dbReference type="EMBL" id="RJTM01000189">
    <property type="protein sequence ID" value="RNL68638.1"/>
    <property type="molecule type" value="Genomic_DNA"/>
</dbReference>
<evidence type="ECO:0000256" key="8">
    <source>
        <dbReference type="PROSITE-ProRule" id="PRU01360"/>
    </source>
</evidence>
<keyword evidence="4 8" id="KW-0812">Transmembrane</keyword>
<dbReference type="AlphaFoldDB" id="A0A3N0CZ06"/>
<evidence type="ECO:0000256" key="7">
    <source>
        <dbReference type="ARBA" id="ARBA00023237"/>
    </source>
</evidence>
<evidence type="ECO:0000259" key="9">
    <source>
        <dbReference type="Pfam" id="PF07715"/>
    </source>
</evidence>
<comment type="subcellular location">
    <subcellularLocation>
        <location evidence="1 8">Cell outer membrane</location>
        <topology evidence="1 8">Multi-pass membrane protein</topology>
    </subcellularLocation>
</comment>